<dbReference type="AlphaFoldDB" id="A0A1Y2AGP2"/>
<evidence type="ECO:0000256" key="1">
    <source>
        <dbReference type="SAM" id="MobiDB-lite"/>
    </source>
</evidence>
<dbReference type="Proteomes" id="UP000193920">
    <property type="component" value="Unassembled WGS sequence"/>
</dbReference>
<comment type="caution">
    <text evidence="2">The sequence shown here is derived from an EMBL/GenBank/DDBJ whole genome shotgun (WGS) entry which is preliminary data.</text>
</comment>
<dbReference type="EMBL" id="MCOG01000260">
    <property type="protein sequence ID" value="ORY21731.1"/>
    <property type="molecule type" value="Genomic_DNA"/>
</dbReference>
<feature type="compositionally biased region" description="Polar residues" evidence="1">
    <location>
        <begin position="31"/>
        <end position="46"/>
    </location>
</feature>
<keyword evidence="3" id="KW-1185">Reference proteome</keyword>
<protein>
    <submittedName>
        <fullName evidence="2">Uncharacterized protein</fullName>
    </submittedName>
</protein>
<sequence length="131" mass="14744">MDIEKSNYPPIIYSLRSRTNSSESLSEKMKTPTSITSKKGATMTSKKQSKSAKNTKTSRSKRKTVTTTTRTTTNSKKESTYFRNKLKVGKKNVTAISTVPKKNNKITSKRNILDEKSVNSVPLGKRLRIKK</sequence>
<evidence type="ECO:0000313" key="2">
    <source>
        <dbReference type="EMBL" id="ORY21731.1"/>
    </source>
</evidence>
<accession>A0A1Y2AGP2</accession>
<gene>
    <name evidence="2" type="ORF">LY90DRAFT_515952</name>
</gene>
<feature type="compositionally biased region" description="Low complexity" evidence="1">
    <location>
        <begin position="65"/>
        <end position="74"/>
    </location>
</feature>
<proteinExistence type="predicted"/>
<evidence type="ECO:0000313" key="3">
    <source>
        <dbReference type="Proteomes" id="UP000193920"/>
    </source>
</evidence>
<feature type="region of interest" description="Disordered" evidence="1">
    <location>
        <begin position="1"/>
        <end position="79"/>
    </location>
</feature>
<organism evidence="2 3">
    <name type="scientific">Neocallimastix californiae</name>
    <dbReference type="NCBI Taxonomy" id="1754190"/>
    <lineage>
        <taxon>Eukaryota</taxon>
        <taxon>Fungi</taxon>
        <taxon>Fungi incertae sedis</taxon>
        <taxon>Chytridiomycota</taxon>
        <taxon>Chytridiomycota incertae sedis</taxon>
        <taxon>Neocallimastigomycetes</taxon>
        <taxon>Neocallimastigales</taxon>
        <taxon>Neocallimastigaceae</taxon>
        <taxon>Neocallimastix</taxon>
    </lineage>
</organism>
<name>A0A1Y2AGP2_9FUNG</name>
<reference evidence="2 3" key="1">
    <citation type="submission" date="2016-08" db="EMBL/GenBank/DDBJ databases">
        <title>A Parts List for Fungal Cellulosomes Revealed by Comparative Genomics.</title>
        <authorList>
            <consortium name="DOE Joint Genome Institute"/>
            <person name="Haitjema C.H."/>
            <person name="Gilmore S.P."/>
            <person name="Henske J.K."/>
            <person name="Solomon K.V."/>
            <person name="De Groot R."/>
            <person name="Kuo A."/>
            <person name="Mondo S.J."/>
            <person name="Salamov A.A."/>
            <person name="Labutti K."/>
            <person name="Zhao Z."/>
            <person name="Chiniquy J."/>
            <person name="Barry K."/>
            <person name="Brewer H.M."/>
            <person name="Purvine S.O."/>
            <person name="Wright A.T."/>
            <person name="Boxma B."/>
            <person name="Van Alen T."/>
            <person name="Hackstein J.H."/>
            <person name="Baker S.E."/>
            <person name="Grigoriev I.V."/>
            <person name="O'Malley M.A."/>
        </authorList>
    </citation>
    <scope>NUCLEOTIDE SEQUENCE [LARGE SCALE GENOMIC DNA]</scope>
    <source>
        <strain evidence="2 3">G1</strain>
    </source>
</reference>